<evidence type="ECO:0000259" key="4">
    <source>
        <dbReference type="Pfam" id="PF02517"/>
    </source>
</evidence>
<dbReference type="GO" id="GO:0080120">
    <property type="term" value="P:CAAX-box protein maturation"/>
    <property type="evidence" value="ECO:0007669"/>
    <property type="project" value="UniProtKB-ARBA"/>
</dbReference>
<feature type="domain" description="Methyltransferase" evidence="5">
    <location>
        <begin position="319"/>
        <end position="407"/>
    </location>
</feature>
<protein>
    <submittedName>
        <fullName evidence="6">CPBP family glutamic-type intramembrane protease</fullName>
        <ecNumber evidence="6">3.4.-.-</ecNumber>
    </submittedName>
</protein>
<evidence type="ECO:0000259" key="5">
    <source>
        <dbReference type="Pfam" id="PF13649"/>
    </source>
</evidence>
<dbReference type="Pfam" id="PF02517">
    <property type="entry name" value="Rce1-like"/>
    <property type="match status" value="1"/>
</dbReference>
<keyword evidence="6" id="KW-0378">Hydrolase</keyword>
<feature type="transmembrane region" description="Helical" evidence="3">
    <location>
        <begin position="7"/>
        <end position="32"/>
    </location>
</feature>
<evidence type="ECO:0000256" key="2">
    <source>
        <dbReference type="ARBA" id="ARBA00022679"/>
    </source>
</evidence>
<dbReference type="EC" id="3.4.-.-" evidence="6"/>
<keyword evidence="1" id="KW-0489">Methyltransferase</keyword>
<feature type="domain" description="CAAX prenyl protease 2/Lysostaphin resistance protein A-like" evidence="4">
    <location>
        <begin position="131"/>
        <end position="215"/>
    </location>
</feature>
<dbReference type="AlphaFoldDB" id="A0AAU7VNU1"/>
<keyword evidence="3" id="KW-1133">Transmembrane helix</keyword>
<dbReference type="GO" id="GO:0032259">
    <property type="term" value="P:methylation"/>
    <property type="evidence" value="ECO:0007669"/>
    <property type="project" value="UniProtKB-KW"/>
</dbReference>
<dbReference type="GO" id="GO:0008168">
    <property type="term" value="F:methyltransferase activity"/>
    <property type="evidence" value="ECO:0007669"/>
    <property type="project" value="UniProtKB-KW"/>
</dbReference>
<feature type="transmembrane region" description="Helical" evidence="3">
    <location>
        <begin position="85"/>
        <end position="107"/>
    </location>
</feature>
<dbReference type="EMBL" id="CP158367">
    <property type="protein sequence ID" value="XBX75867.1"/>
    <property type="molecule type" value="Genomic_DNA"/>
</dbReference>
<dbReference type="Pfam" id="PF13649">
    <property type="entry name" value="Methyltransf_25"/>
    <property type="match status" value="1"/>
</dbReference>
<evidence type="ECO:0000256" key="3">
    <source>
        <dbReference type="SAM" id="Phobius"/>
    </source>
</evidence>
<keyword evidence="2" id="KW-0808">Transferase</keyword>
<keyword evidence="3" id="KW-0812">Transmembrane</keyword>
<evidence type="ECO:0000256" key="1">
    <source>
        <dbReference type="ARBA" id="ARBA00022603"/>
    </source>
</evidence>
<name>A0AAU7VNU1_9FIRM</name>
<feature type="transmembrane region" description="Helical" evidence="3">
    <location>
        <begin position="183"/>
        <end position="200"/>
    </location>
</feature>
<dbReference type="CDD" id="cd02440">
    <property type="entry name" value="AdoMet_MTases"/>
    <property type="match status" value="1"/>
</dbReference>
<proteinExistence type="predicted"/>
<gene>
    <name evidence="6" type="ORF">PRVXT_001028</name>
</gene>
<dbReference type="GO" id="GO:0006508">
    <property type="term" value="P:proteolysis"/>
    <property type="evidence" value="ECO:0007669"/>
    <property type="project" value="UniProtKB-KW"/>
</dbReference>
<accession>A0AAU7VNU1</accession>
<dbReference type="RefSeq" id="WP_350344602.1">
    <property type="nucleotide sequence ID" value="NZ_CP158367.1"/>
</dbReference>
<dbReference type="PANTHER" id="PTHR43861:SF1">
    <property type="entry name" value="TRANS-ACONITATE 2-METHYLTRANSFERASE"/>
    <property type="match status" value="1"/>
</dbReference>
<feature type="transmembrane region" description="Helical" evidence="3">
    <location>
        <begin position="47"/>
        <end position="64"/>
    </location>
</feature>
<reference evidence="6" key="2">
    <citation type="submission" date="2024-06" db="EMBL/GenBank/DDBJ databases">
        <authorList>
            <person name="Petrova K.O."/>
            <person name="Toshchakov S.V."/>
            <person name="Boltjanskaja Y.V."/>
            <person name="Kevbrin V."/>
        </authorList>
    </citation>
    <scope>NUCLEOTIDE SEQUENCE</scope>
    <source>
        <strain evidence="6">Z-910T</strain>
    </source>
</reference>
<dbReference type="Gene3D" id="3.40.50.150">
    <property type="entry name" value="Vaccinia Virus protein VP39"/>
    <property type="match status" value="1"/>
</dbReference>
<reference evidence="6" key="1">
    <citation type="journal article" date="2013" name="Extremophiles">
        <title>Proteinivorax tanatarense gen. nov., sp. nov., an anaerobic, haloalkaliphilic, proteolytic bacterium isolated from a decaying algal bloom, and proposal of Proteinivoraceae fam. nov.</title>
        <authorList>
            <person name="Kevbrin V."/>
            <person name="Boltyanskaya Y."/>
            <person name="Zhilina T."/>
            <person name="Kolganova T."/>
            <person name="Lavrentjeva E."/>
            <person name="Kuznetsov B."/>
        </authorList>
    </citation>
    <scope>NUCLEOTIDE SEQUENCE</scope>
    <source>
        <strain evidence="6">Z-910T</strain>
    </source>
</reference>
<keyword evidence="6" id="KW-0645">Protease</keyword>
<feature type="transmembrane region" description="Helical" evidence="3">
    <location>
        <begin position="237"/>
        <end position="255"/>
    </location>
</feature>
<dbReference type="InterPro" id="IPR029063">
    <property type="entry name" value="SAM-dependent_MTases_sf"/>
</dbReference>
<dbReference type="PANTHER" id="PTHR43861">
    <property type="entry name" value="TRANS-ACONITATE 2-METHYLTRANSFERASE-RELATED"/>
    <property type="match status" value="1"/>
</dbReference>
<dbReference type="InterPro" id="IPR003675">
    <property type="entry name" value="Rce1/LyrA-like_dom"/>
</dbReference>
<keyword evidence="3" id="KW-0472">Membrane</keyword>
<dbReference type="SUPFAM" id="SSF53335">
    <property type="entry name" value="S-adenosyl-L-methionine-dependent methyltransferases"/>
    <property type="match status" value="1"/>
</dbReference>
<organism evidence="6">
    <name type="scientific">Proteinivorax tanatarense</name>
    <dbReference type="NCBI Taxonomy" id="1260629"/>
    <lineage>
        <taxon>Bacteria</taxon>
        <taxon>Bacillati</taxon>
        <taxon>Bacillota</taxon>
        <taxon>Clostridia</taxon>
        <taxon>Eubacteriales</taxon>
        <taxon>Proteinivoracaceae</taxon>
        <taxon>Proteinivorax</taxon>
    </lineage>
</organism>
<feature type="transmembrane region" description="Helical" evidence="3">
    <location>
        <begin position="160"/>
        <end position="177"/>
    </location>
</feature>
<sequence length="479" mass="54302">MRKILGILGYSLLIVLIYDFILTAINLALVFFVDGEDTVAFYEASEISYILAVVVTFLIYTWITHLKGRKIAEKCRFKKIPWHKLVLCFIVGVVGVFISSAVLGLLERVNPGSIESHSENWAWMSDIRFGLVFLATGVAAPFIEEVMFRGLIFKKMEDKMSLTAIIIFQAALFGLIHGNLPQISYTFFAGITFGLLLIWTGSIWAPILAHVGNNVHAVVLSYSSFGPAMLDSDVYTYIYWFAFPVVFGFIMVYLFRTRVKFKASDVDVDVANMNSAIVHFQTLDYYNKNADKYTKDTIDINLRESRDMFAKHLNYGDHILDLGCGTGRDSKAFMEKGFKVTAVDGSKQMCKIASENLKQEVICKKFYELDMVNEFNGIWASASLLHVPSSELEDIFKKIAAALKPEGYLYVSFKYGDFEGVRKCGRHFTDLTEESLKSLIGNSWEMVEVKVTPDLKEGREDEKWLNAVLKRNNIKPQKL</sequence>
<evidence type="ECO:0000313" key="6">
    <source>
        <dbReference type="EMBL" id="XBX75867.1"/>
    </source>
</evidence>
<dbReference type="GO" id="GO:0004175">
    <property type="term" value="F:endopeptidase activity"/>
    <property type="evidence" value="ECO:0007669"/>
    <property type="project" value="UniProtKB-ARBA"/>
</dbReference>
<dbReference type="InterPro" id="IPR041698">
    <property type="entry name" value="Methyltransf_25"/>
</dbReference>